<evidence type="ECO:0000256" key="6">
    <source>
        <dbReference type="SAM" id="Phobius"/>
    </source>
</evidence>
<feature type="transmembrane region" description="Helical" evidence="6">
    <location>
        <begin position="261"/>
        <end position="280"/>
    </location>
</feature>
<evidence type="ECO:0000256" key="3">
    <source>
        <dbReference type="ARBA" id="ARBA00022692"/>
    </source>
</evidence>
<keyword evidence="4 6" id="KW-1133">Transmembrane helix</keyword>
<dbReference type="EMBL" id="JADZSC010000001">
    <property type="protein sequence ID" value="MBH0229191.1"/>
    <property type="molecule type" value="Genomic_DNA"/>
</dbReference>
<accession>A0A931HTK0</accession>
<keyword evidence="2" id="KW-1003">Cell membrane</keyword>
<proteinExistence type="predicted"/>
<keyword evidence="9" id="KW-1185">Reference proteome</keyword>
<feature type="domain" description="Type II secretion system protein GspF" evidence="7">
    <location>
        <begin position="153"/>
        <end position="277"/>
    </location>
</feature>
<feature type="transmembrane region" description="Helical" evidence="6">
    <location>
        <begin position="6"/>
        <end position="27"/>
    </location>
</feature>
<evidence type="ECO:0000259" key="7">
    <source>
        <dbReference type="Pfam" id="PF00482"/>
    </source>
</evidence>
<dbReference type="PANTHER" id="PTHR35007">
    <property type="entry name" value="INTEGRAL MEMBRANE PROTEIN-RELATED"/>
    <property type="match status" value="1"/>
</dbReference>
<evidence type="ECO:0000256" key="1">
    <source>
        <dbReference type="ARBA" id="ARBA00004651"/>
    </source>
</evidence>
<evidence type="ECO:0000256" key="2">
    <source>
        <dbReference type="ARBA" id="ARBA00022475"/>
    </source>
</evidence>
<gene>
    <name evidence="8" type="ORF">H0267_03090</name>
</gene>
<dbReference type="InterPro" id="IPR018076">
    <property type="entry name" value="T2SS_GspF_dom"/>
</dbReference>
<name>A0A931HTK0_9BACI</name>
<evidence type="ECO:0000256" key="4">
    <source>
        <dbReference type="ARBA" id="ARBA00022989"/>
    </source>
</evidence>
<dbReference type="RefSeq" id="WP_197315816.1">
    <property type="nucleotide sequence ID" value="NZ_JADZSC010000001.1"/>
</dbReference>
<dbReference type="PANTHER" id="PTHR35007:SF1">
    <property type="entry name" value="PILUS ASSEMBLY PROTEIN"/>
    <property type="match status" value="1"/>
</dbReference>
<evidence type="ECO:0000256" key="5">
    <source>
        <dbReference type="ARBA" id="ARBA00023136"/>
    </source>
</evidence>
<keyword evidence="3 6" id="KW-0812">Transmembrane</keyword>
<dbReference type="GO" id="GO:0005886">
    <property type="term" value="C:plasma membrane"/>
    <property type="evidence" value="ECO:0007669"/>
    <property type="project" value="UniProtKB-SubCell"/>
</dbReference>
<evidence type="ECO:0000313" key="8">
    <source>
        <dbReference type="EMBL" id="MBH0229191.1"/>
    </source>
</evidence>
<feature type="transmembrane region" description="Helical" evidence="6">
    <location>
        <begin position="292"/>
        <end position="312"/>
    </location>
</feature>
<reference evidence="8 9" key="1">
    <citation type="journal article" date="2005" name="Int. J. Syst. Evol. Microbiol.">
        <title>Halobacillus yeomjeoni sp. nov., isolated from a marine solar saltern in Korea.</title>
        <authorList>
            <person name="Yoon J.H."/>
            <person name="Kang S.J."/>
            <person name="Lee C.H."/>
            <person name="Oh H.W."/>
            <person name="Oh T.K."/>
        </authorList>
    </citation>
    <scope>NUCLEOTIDE SEQUENCE [LARGE SCALE GENOMIC DNA]</scope>
    <source>
        <strain evidence="8 9">KCTC 3957</strain>
    </source>
</reference>
<sequence length="320" mass="36646">MKWFLLAMILFSTFLFFSALFQMIFFSDKRMKKRLERYLDQDEKKGFDRKKFTLALQIQLAQKNIKDRMMTKEKNSKLEKSLSRAGMALKPEEYVLLQWLSICMGGGLFYLVTGQFIFIFVGAVLGFLFPKWYLLNKQKARYQKFNEGLPDMLSTIVGALRAGFSFPQALKTVVDESHNPIKDEMETVLREMKYGSSMEESLHRLYDRMPSEDLDLMIQAILIQRQVGGNLATVLEKIMDTIRERTKIQRQIKTLTAQGRLSGIVIGLLPIILALVLFAIEPEYIGTLFTHPVGIALLIAGAISGSIGFFLIRKLTTIEV</sequence>
<dbReference type="InterPro" id="IPR042094">
    <property type="entry name" value="T2SS_GspF_sf"/>
</dbReference>
<keyword evidence="5 6" id="KW-0472">Membrane</keyword>
<comment type="caution">
    <text evidence="8">The sequence shown here is derived from an EMBL/GenBank/DDBJ whole genome shotgun (WGS) entry which is preliminary data.</text>
</comment>
<feature type="transmembrane region" description="Helical" evidence="6">
    <location>
        <begin position="94"/>
        <end position="111"/>
    </location>
</feature>
<dbReference type="Gene3D" id="1.20.81.30">
    <property type="entry name" value="Type II secretion system (T2SS), domain F"/>
    <property type="match status" value="1"/>
</dbReference>
<dbReference type="AlphaFoldDB" id="A0A931HTK0"/>
<dbReference type="Pfam" id="PF00482">
    <property type="entry name" value="T2SSF"/>
    <property type="match status" value="1"/>
</dbReference>
<dbReference type="Proteomes" id="UP000614490">
    <property type="component" value="Unassembled WGS sequence"/>
</dbReference>
<feature type="transmembrane region" description="Helical" evidence="6">
    <location>
        <begin position="117"/>
        <end position="135"/>
    </location>
</feature>
<protein>
    <submittedName>
        <fullName evidence="8">Type II secretion system F family protein</fullName>
    </submittedName>
</protein>
<organism evidence="8 9">
    <name type="scientific">Halobacillus yeomjeoni</name>
    <dbReference type="NCBI Taxonomy" id="311194"/>
    <lineage>
        <taxon>Bacteria</taxon>
        <taxon>Bacillati</taxon>
        <taxon>Bacillota</taxon>
        <taxon>Bacilli</taxon>
        <taxon>Bacillales</taxon>
        <taxon>Bacillaceae</taxon>
        <taxon>Halobacillus</taxon>
    </lineage>
</organism>
<comment type="subcellular location">
    <subcellularLocation>
        <location evidence="1">Cell membrane</location>
        <topology evidence="1">Multi-pass membrane protein</topology>
    </subcellularLocation>
</comment>
<evidence type="ECO:0000313" key="9">
    <source>
        <dbReference type="Proteomes" id="UP000614490"/>
    </source>
</evidence>